<dbReference type="Proteomes" id="UP000434580">
    <property type="component" value="Unassembled WGS sequence"/>
</dbReference>
<feature type="transmembrane region" description="Helical" evidence="1">
    <location>
        <begin position="60"/>
        <end position="81"/>
    </location>
</feature>
<feature type="transmembrane region" description="Helical" evidence="1">
    <location>
        <begin position="93"/>
        <end position="110"/>
    </location>
</feature>
<evidence type="ECO:0000256" key="1">
    <source>
        <dbReference type="SAM" id="Phobius"/>
    </source>
</evidence>
<keyword evidence="1" id="KW-0472">Membrane</keyword>
<feature type="transmembrane region" description="Helical" evidence="1">
    <location>
        <begin position="140"/>
        <end position="156"/>
    </location>
</feature>
<gene>
    <name evidence="3" type="ORF">DPBNPPHM_00013</name>
</gene>
<feature type="transmembrane region" description="Helical" evidence="1">
    <location>
        <begin position="213"/>
        <end position="230"/>
    </location>
</feature>
<dbReference type="EMBL" id="CACSII010000001">
    <property type="protein sequence ID" value="CAA0078351.1"/>
    <property type="molecule type" value="Genomic_DNA"/>
</dbReference>
<protein>
    <recommendedName>
        <fullName evidence="2">Heparan-alpha-glucosaminide N-acetyltransferase catalytic domain-containing protein</fullName>
    </recommendedName>
</protein>
<evidence type="ECO:0000313" key="3">
    <source>
        <dbReference type="EMBL" id="CAA0078351.1"/>
    </source>
</evidence>
<reference evidence="3 4" key="1">
    <citation type="submission" date="2019-11" db="EMBL/GenBank/DDBJ databases">
        <authorList>
            <person name="Holert J."/>
        </authorList>
    </citation>
    <scope>NUCLEOTIDE SEQUENCE [LARGE SCALE GENOMIC DNA]</scope>
    <source>
        <strain evidence="3">BC5_2</strain>
    </source>
</reference>
<evidence type="ECO:0000259" key="2">
    <source>
        <dbReference type="Pfam" id="PF07786"/>
    </source>
</evidence>
<dbReference type="OrthoDB" id="9807591at2"/>
<dbReference type="Pfam" id="PF07786">
    <property type="entry name" value="HGSNAT_cat"/>
    <property type="match status" value="1"/>
</dbReference>
<accession>A0A5S9MQI8</accession>
<name>A0A5S9MQI8_9GAMM</name>
<proteinExistence type="predicted"/>
<sequence length="237" mass="27094">MDNPIGASHTASLHTSQRYTLLDYARALAIVLMLIYHFMYDLAAFHYISYETFTSVWATVIGRSCLILFLICVGYSLGIAHPNGIRWSPFWRRWLKIAGAACLVSLGTYLSNQSTWIYFGILHNIALSSILGLFFLRIPYVALPAGLALMLAYYGWDYSLPWIRLSRPSLDYIPLFPWFGSVLIGIGLTAFQLHKKYRPRYSRPVEWLSQKSLIIYLVHQPLLMGAVWAFKKASMVL</sequence>
<dbReference type="InterPro" id="IPR012429">
    <property type="entry name" value="HGSNAT_cat"/>
</dbReference>
<dbReference type="AlphaFoldDB" id="A0A5S9MQI8"/>
<evidence type="ECO:0000313" key="4">
    <source>
        <dbReference type="Proteomes" id="UP000434580"/>
    </source>
</evidence>
<feature type="transmembrane region" description="Helical" evidence="1">
    <location>
        <begin position="116"/>
        <end position="135"/>
    </location>
</feature>
<keyword evidence="1" id="KW-0812">Transmembrane</keyword>
<feature type="transmembrane region" description="Helical" evidence="1">
    <location>
        <begin position="21"/>
        <end position="40"/>
    </location>
</feature>
<organism evidence="3 4">
    <name type="scientific">BD1-7 clade bacterium</name>
    <dbReference type="NCBI Taxonomy" id="2029982"/>
    <lineage>
        <taxon>Bacteria</taxon>
        <taxon>Pseudomonadati</taxon>
        <taxon>Pseudomonadota</taxon>
        <taxon>Gammaproteobacteria</taxon>
        <taxon>Cellvibrionales</taxon>
        <taxon>Spongiibacteraceae</taxon>
        <taxon>BD1-7 clade</taxon>
    </lineage>
</organism>
<feature type="transmembrane region" description="Helical" evidence="1">
    <location>
        <begin position="176"/>
        <end position="193"/>
    </location>
</feature>
<keyword evidence="1" id="KW-1133">Transmembrane helix</keyword>
<feature type="domain" description="Heparan-alpha-glucosaminide N-acetyltransferase catalytic" evidence="2">
    <location>
        <begin position="18"/>
        <end position="221"/>
    </location>
</feature>